<dbReference type="AlphaFoldDB" id="A0A382PY31"/>
<dbReference type="EMBL" id="UINC01110188">
    <property type="protein sequence ID" value="SVC77528.1"/>
    <property type="molecule type" value="Genomic_DNA"/>
</dbReference>
<feature type="non-terminal residue" evidence="1">
    <location>
        <position position="36"/>
    </location>
</feature>
<proteinExistence type="predicted"/>
<accession>A0A382PY31</accession>
<protein>
    <submittedName>
        <fullName evidence="1">Uncharacterized protein</fullName>
    </submittedName>
</protein>
<name>A0A382PY31_9ZZZZ</name>
<reference evidence="1" key="1">
    <citation type="submission" date="2018-05" db="EMBL/GenBank/DDBJ databases">
        <authorList>
            <person name="Lanie J.A."/>
            <person name="Ng W.-L."/>
            <person name="Kazmierczak K.M."/>
            <person name="Andrzejewski T.M."/>
            <person name="Davidsen T.M."/>
            <person name="Wayne K.J."/>
            <person name="Tettelin H."/>
            <person name="Glass J.I."/>
            <person name="Rusch D."/>
            <person name="Podicherti R."/>
            <person name="Tsui H.-C.T."/>
            <person name="Winkler M.E."/>
        </authorList>
    </citation>
    <scope>NUCLEOTIDE SEQUENCE</scope>
</reference>
<sequence length="36" mass="4241">MVFCRTNRAGKTSRPLLNHLLNEVMLEQKLWAEEVL</sequence>
<gene>
    <name evidence="1" type="ORF">METZ01_LOCUS330382</name>
</gene>
<organism evidence="1">
    <name type="scientific">marine metagenome</name>
    <dbReference type="NCBI Taxonomy" id="408172"/>
    <lineage>
        <taxon>unclassified sequences</taxon>
        <taxon>metagenomes</taxon>
        <taxon>ecological metagenomes</taxon>
    </lineage>
</organism>
<evidence type="ECO:0000313" key="1">
    <source>
        <dbReference type="EMBL" id="SVC77528.1"/>
    </source>
</evidence>